<evidence type="ECO:0000256" key="2">
    <source>
        <dbReference type="ARBA" id="ARBA00022448"/>
    </source>
</evidence>
<keyword evidence="3" id="KW-0677">Repeat</keyword>
<reference evidence="11" key="1">
    <citation type="submission" date="2022-03" db="EMBL/GenBank/DDBJ databases">
        <authorList>
            <person name="Sayadi A."/>
        </authorList>
    </citation>
    <scope>NUCLEOTIDE SEQUENCE</scope>
</reference>
<dbReference type="Proteomes" id="UP001152888">
    <property type="component" value="Unassembled WGS sequence"/>
</dbReference>
<dbReference type="GO" id="GO:0006607">
    <property type="term" value="P:NLS-bearing protein import into nucleus"/>
    <property type="evidence" value="ECO:0007669"/>
    <property type="project" value="TreeGrafter"/>
</dbReference>
<proteinExistence type="inferred from homology"/>
<gene>
    <name evidence="11" type="ORF">ACAOBT_LOCUS36677</name>
</gene>
<organism evidence="11 12">
    <name type="scientific">Acanthoscelides obtectus</name>
    <name type="common">Bean weevil</name>
    <name type="synonym">Bruchus obtectus</name>
    <dbReference type="NCBI Taxonomy" id="200917"/>
    <lineage>
        <taxon>Eukaryota</taxon>
        <taxon>Metazoa</taxon>
        <taxon>Ecdysozoa</taxon>
        <taxon>Arthropoda</taxon>
        <taxon>Hexapoda</taxon>
        <taxon>Insecta</taxon>
        <taxon>Pterygota</taxon>
        <taxon>Neoptera</taxon>
        <taxon>Endopterygota</taxon>
        <taxon>Coleoptera</taxon>
        <taxon>Polyphaga</taxon>
        <taxon>Cucujiformia</taxon>
        <taxon>Chrysomeloidea</taxon>
        <taxon>Chrysomelidae</taxon>
        <taxon>Bruchinae</taxon>
        <taxon>Bruchini</taxon>
        <taxon>Acanthoscelides</taxon>
    </lineage>
</organism>
<evidence type="ECO:0000313" key="11">
    <source>
        <dbReference type="EMBL" id="CAH2018538.1"/>
    </source>
</evidence>
<keyword evidence="5" id="KW-0653">Protein transport</keyword>
<dbReference type="PANTHER" id="PTHR13000">
    <property type="entry name" value="NUCLEOPORIN P54"/>
    <property type="match status" value="1"/>
</dbReference>
<dbReference type="PANTHER" id="PTHR13000:SF0">
    <property type="entry name" value="NUCLEOPORIN P54"/>
    <property type="match status" value="1"/>
</dbReference>
<evidence type="ECO:0000256" key="7">
    <source>
        <dbReference type="ARBA" id="ARBA00023132"/>
    </source>
</evidence>
<dbReference type="Gene3D" id="1.20.5.490">
    <property type="entry name" value="Single helix bin"/>
    <property type="match status" value="1"/>
</dbReference>
<keyword evidence="7" id="KW-0906">Nuclear pore complex</keyword>
<dbReference type="OrthoDB" id="6162375at2759"/>
<feature type="domain" description="Nucleoporin Nup54 alpha-helical" evidence="10">
    <location>
        <begin position="3"/>
        <end position="94"/>
    </location>
</feature>
<sequence>MLHQEYQTGLHQAFLDKVNKDIADLKTKHSSSIAQITELKQKFLEMQHRILRVLVKQESTRKLGIAIQPEEELLRGRFEMMHTQLNNPKQFKVSMISMLDL</sequence>
<evidence type="ECO:0000256" key="8">
    <source>
        <dbReference type="ARBA" id="ARBA00023242"/>
    </source>
</evidence>
<comment type="caution">
    <text evidence="11">The sequence shown here is derived from an EMBL/GenBank/DDBJ whole genome shotgun (WGS) entry which is preliminary data.</text>
</comment>
<keyword evidence="12" id="KW-1185">Reference proteome</keyword>
<dbReference type="InterPro" id="IPR024864">
    <property type="entry name" value="Nup54/Nup57/Nup44"/>
</dbReference>
<evidence type="ECO:0000256" key="1">
    <source>
        <dbReference type="ARBA" id="ARBA00004567"/>
    </source>
</evidence>
<evidence type="ECO:0000256" key="6">
    <source>
        <dbReference type="ARBA" id="ARBA00023010"/>
    </source>
</evidence>
<evidence type="ECO:0000256" key="4">
    <source>
        <dbReference type="ARBA" id="ARBA00022816"/>
    </source>
</evidence>
<keyword evidence="2" id="KW-0813">Transport</keyword>
<dbReference type="GO" id="GO:0006999">
    <property type="term" value="P:nuclear pore organization"/>
    <property type="evidence" value="ECO:0007669"/>
    <property type="project" value="TreeGrafter"/>
</dbReference>
<dbReference type="InterPro" id="IPR025712">
    <property type="entry name" value="Nup54_alpha-helical_dom"/>
</dbReference>
<dbReference type="Pfam" id="PF13874">
    <property type="entry name" value="Nup54"/>
    <property type="match status" value="1"/>
</dbReference>
<dbReference type="AlphaFoldDB" id="A0A9P0QEE3"/>
<protein>
    <recommendedName>
        <fullName evidence="10">Nucleoporin Nup54 alpha-helical domain-containing protein</fullName>
    </recommendedName>
</protein>
<evidence type="ECO:0000256" key="5">
    <source>
        <dbReference type="ARBA" id="ARBA00022927"/>
    </source>
</evidence>
<keyword evidence="4" id="KW-0509">mRNA transport</keyword>
<dbReference type="GO" id="GO:0017056">
    <property type="term" value="F:structural constituent of nuclear pore"/>
    <property type="evidence" value="ECO:0007669"/>
    <property type="project" value="TreeGrafter"/>
</dbReference>
<comment type="similarity">
    <text evidence="9">Belongs to the NUP54 family.</text>
</comment>
<evidence type="ECO:0000256" key="3">
    <source>
        <dbReference type="ARBA" id="ARBA00022737"/>
    </source>
</evidence>
<accession>A0A9P0QEE3</accession>
<name>A0A9P0QEE3_ACAOB</name>
<comment type="subcellular location">
    <subcellularLocation>
        <location evidence="1">Nucleus</location>
        <location evidence="1">Nuclear pore complex</location>
    </subcellularLocation>
</comment>
<evidence type="ECO:0000256" key="9">
    <source>
        <dbReference type="ARBA" id="ARBA00060798"/>
    </source>
</evidence>
<dbReference type="EMBL" id="CAKOFQ010009810">
    <property type="protein sequence ID" value="CAH2018538.1"/>
    <property type="molecule type" value="Genomic_DNA"/>
</dbReference>
<dbReference type="FunFam" id="1.20.5.490:FF:000003">
    <property type="entry name" value="nucleoporin p54 isoform X1"/>
    <property type="match status" value="1"/>
</dbReference>
<dbReference type="GO" id="GO:0051028">
    <property type="term" value="P:mRNA transport"/>
    <property type="evidence" value="ECO:0007669"/>
    <property type="project" value="UniProtKB-KW"/>
</dbReference>
<evidence type="ECO:0000313" key="12">
    <source>
        <dbReference type="Proteomes" id="UP001152888"/>
    </source>
</evidence>
<dbReference type="GO" id="GO:0036228">
    <property type="term" value="P:protein localization to nuclear inner membrane"/>
    <property type="evidence" value="ECO:0007669"/>
    <property type="project" value="TreeGrafter"/>
</dbReference>
<keyword evidence="6" id="KW-0811">Translocation</keyword>
<dbReference type="GO" id="GO:0044613">
    <property type="term" value="C:nuclear pore central transport channel"/>
    <property type="evidence" value="ECO:0007669"/>
    <property type="project" value="TreeGrafter"/>
</dbReference>
<keyword evidence="8" id="KW-0539">Nucleus</keyword>
<evidence type="ECO:0000259" key="10">
    <source>
        <dbReference type="Pfam" id="PF13874"/>
    </source>
</evidence>